<feature type="domain" description="Sulfotransferase" evidence="3">
    <location>
        <begin position="34"/>
        <end position="292"/>
    </location>
</feature>
<keyword evidence="2" id="KW-0808">Transferase</keyword>
<dbReference type="EMBL" id="BRYA01000623">
    <property type="protein sequence ID" value="GMI26114.1"/>
    <property type="molecule type" value="Genomic_DNA"/>
</dbReference>
<dbReference type="AlphaFoldDB" id="A0A9W7G0I8"/>
<gene>
    <name evidence="4" type="ORF">TrCOL_g12169</name>
</gene>
<evidence type="ECO:0000256" key="1">
    <source>
        <dbReference type="ARBA" id="ARBA00005771"/>
    </source>
</evidence>
<comment type="caution">
    <text evidence="4">The sequence shown here is derived from an EMBL/GenBank/DDBJ whole genome shotgun (WGS) entry which is preliminary data.</text>
</comment>
<protein>
    <recommendedName>
        <fullName evidence="3">Sulfotransferase domain-containing protein</fullName>
    </recommendedName>
</protein>
<evidence type="ECO:0000256" key="2">
    <source>
        <dbReference type="ARBA" id="ARBA00022679"/>
    </source>
</evidence>
<dbReference type="Gene3D" id="3.40.50.300">
    <property type="entry name" value="P-loop containing nucleotide triphosphate hydrolases"/>
    <property type="match status" value="1"/>
</dbReference>
<organism evidence="4 5">
    <name type="scientific">Triparma columacea</name>
    <dbReference type="NCBI Taxonomy" id="722753"/>
    <lineage>
        <taxon>Eukaryota</taxon>
        <taxon>Sar</taxon>
        <taxon>Stramenopiles</taxon>
        <taxon>Ochrophyta</taxon>
        <taxon>Bolidophyceae</taxon>
        <taxon>Parmales</taxon>
        <taxon>Triparmaceae</taxon>
        <taxon>Triparma</taxon>
    </lineage>
</organism>
<sequence>MEAPPARAQPLLPITLPRTIDAIKAYSPCQPLTIIVASYPKSGTTWMQNVVFELVTLKRFRETGERIELDHISNFCPFMENDKSWVFGEDGVAVEGLQGNHAVAHAKVGATIFNSHVYLDMMPSDPSVKLLYMTRAPRDVCNSFYHHLSHQAAEDGGYEGSREEFVRDWSDGKIAFGAWGDHLRSWLNEDGSCKVENCLRVDYADMKADLRSAVQATARHLGMRELGVEEMEDILPRLDISYMKENIDKFEPKSVTWVDKGDGFSFVRKGAIGDGKKEFGEEDEKVFLEGFKKFPPPPGCSGLMGG</sequence>
<comment type="similarity">
    <text evidence="1">Belongs to the sulfotransferase 1 family.</text>
</comment>
<proteinExistence type="inferred from homology"/>
<accession>A0A9W7G0I8</accession>
<reference evidence="5" key="1">
    <citation type="journal article" date="2023" name="Commun. Biol.">
        <title>Genome analysis of Parmales, the sister group of diatoms, reveals the evolutionary specialization of diatoms from phago-mixotrophs to photoautotrophs.</title>
        <authorList>
            <person name="Ban H."/>
            <person name="Sato S."/>
            <person name="Yoshikawa S."/>
            <person name="Yamada K."/>
            <person name="Nakamura Y."/>
            <person name="Ichinomiya M."/>
            <person name="Sato N."/>
            <person name="Blanc-Mathieu R."/>
            <person name="Endo H."/>
            <person name="Kuwata A."/>
            <person name="Ogata H."/>
        </authorList>
    </citation>
    <scope>NUCLEOTIDE SEQUENCE [LARGE SCALE GENOMIC DNA]</scope>
</reference>
<dbReference type="PANTHER" id="PTHR11783">
    <property type="entry name" value="SULFOTRANSFERASE SULT"/>
    <property type="match status" value="1"/>
</dbReference>
<dbReference type="SUPFAM" id="SSF52540">
    <property type="entry name" value="P-loop containing nucleoside triphosphate hydrolases"/>
    <property type="match status" value="1"/>
</dbReference>
<evidence type="ECO:0000313" key="5">
    <source>
        <dbReference type="Proteomes" id="UP001165065"/>
    </source>
</evidence>
<dbReference type="InterPro" id="IPR027417">
    <property type="entry name" value="P-loop_NTPase"/>
</dbReference>
<evidence type="ECO:0000313" key="4">
    <source>
        <dbReference type="EMBL" id="GMI26114.1"/>
    </source>
</evidence>
<dbReference type="OrthoDB" id="10262068at2759"/>
<dbReference type="Proteomes" id="UP001165065">
    <property type="component" value="Unassembled WGS sequence"/>
</dbReference>
<name>A0A9W7G0I8_9STRA</name>
<dbReference type="Pfam" id="PF00685">
    <property type="entry name" value="Sulfotransfer_1"/>
    <property type="match status" value="1"/>
</dbReference>
<dbReference type="GO" id="GO:0008146">
    <property type="term" value="F:sulfotransferase activity"/>
    <property type="evidence" value="ECO:0007669"/>
    <property type="project" value="InterPro"/>
</dbReference>
<evidence type="ECO:0000259" key="3">
    <source>
        <dbReference type="Pfam" id="PF00685"/>
    </source>
</evidence>
<keyword evidence="5" id="KW-1185">Reference proteome</keyword>
<dbReference type="InterPro" id="IPR000863">
    <property type="entry name" value="Sulfotransferase_dom"/>
</dbReference>